<evidence type="ECO:0000256" key="1">
    <source>
        <dbReference type="ARBA" id="ARBA00006379"/>
    </source>
</evidence>
<keyword evidence="4 9" id="KW-0498">Mitosis</keyword>
<dbReference type="Proteomes" id="UP000239156">
    <property type="component" value="Unassembled WGS sequence"/>
</dbReference>
<dbReference type="GO" id="GO:0005634">
    <property type="term" value="C:nucleus"/>
    <property type="evidence" value="ECO:0007669"/>
    <property type="project" value="UniProtKB-SubCell"/>
</dbReference>
<keyword evidence="3 9" id="KW-0132">Cell division</keyword>
<dbReference type="Pfam" id="PF08234">
    <property type="entry name" value="Spindle_Spc25"/>
    <property type="match status" value="1"/>
</dbReference>
<keyword evidence="8 9" id="KW-0137">Centromere</keyword>
<evidence type="ECO:0000256" key="7">
    <source>
        <dbReference type="ARBA" id="ARBA00023306"/>
    </source>
</evidence>
<evidence type="ECO:0000256" key="6">
    <source>
        <dbReference type="ARBA" id="ARBA00023054"/>
    </source>
</evidence>
<evidence type="ECO:0000313" key="12">
    <source>
        <dbReference type="EMBL" id="POV99490.1"/>
    </source>
</evidence>
<dbReference type="InterPro" id="IPR045143">
    <property type="entry name" value="Spc25"/>
</dbReference>
<keyword evidence="7 9" id="KW-0131">Cell cycle</keyword>
<evidence type="ECO:0000256" key="10">
    <source>
        <dbReference type="SAM" id="Coils"/>
    </source>
</evidence>
<evidence type="ECO:0000256" key="9">
    <source>
        <dbReference type="RuleBase" id="RU367150"/>
    </source>
</evidence>
<comment type="subunit">
    <text evidence="9">Component of the NDC80 complex.</text>
</comment>
<evidence type="ECO:0000256" key="3">
    <source>
        <dbReference type="ARBA" id="ARBA00022618"/>
    </source>
</evidence>
<evidence type="ECO:0000256" key="8">
    <source>
        <dbReference type="ARBA" id="ARBA00023328"/>
    </source>
</evidence>
<evidence type="ECO:0000256" key="2">
    <source>
        <dbReference type="ARBA" id="ARBA00022454"/>
    </source>
</evidence>
<evidence type="ECO:0000259" key="11">
    <source>
        <dbReference type="Pfam" id="PF08234"/>
    </source>
</evidence>
<feature type="domain" description="Chromosome segregation protein Spc25 C-terminal" evidence="11">
    <location>
        <begin position="295"/>
        <end position="363"/>
    </location>
</feature>
<dbReference type="PANTHER" id="PTHR14281:SF0">
    <property type="entry name" value="KINETOCHORE PROTEIN SPC25"/>
    <property type="match status" value="1"/>
</dbReference>
<dbReference type="InterPro" id="IPR013255">
    <property type="entry name" value="Spc25_C"/>
</dbReference>
<evidence type="ECO:0000313" key="13">
    <source>
        <dbReference type="Proteomes" id="UP000239156"/>
    </source>
</evidence>
<keyword evidence="13" id="KW-1185">Reference proteome</keyword>
<comment type="similarity">
    <text evidence="1 9">Belongs to the SPC25 family.</text>
</comment>
<reference evidence="12" key="1">
    <citation type="submission" date="2017-12" db="EMBL/GenBank/DDBJ databases">
        <title>Gene loss provides genomic basis for host adaptation in cereal stripe rust fungi.</title>
        <authorList>
            <person name="Xia C."/>
        </authorList>
    </citation>
    <scope>NUCLEOTIDE SEQUENCE [LARGE SCALE GENOMIC DNA]</scope>
    <source>
        <strain evidence="12">93-210</strain>
    </source>
</reference>
<keyword evidence="9" id="KW-0539">Nucleus</keyword>
<dbReference type="VEuPathDB" id="FungiDB:PSHT_12646"/>
<dbReference type="VEuPathDB" id="FungiDB:PSTT_13734"/>
<comment type="caution">
    <text evidence="12">The sequence shown here is derived from an EMBL/GenBank/DDBJ whole genome shotgun (WGS) entry which is preliminary data.</text>
</comment>
<keyword evidence="6 10" id="KW-0175">Coiled coil</keyword>
<organism evidence="12 13">
    <name type="scientific">Puccinia striiformis</name>
    <dbReference type="NCBI Taxonomy" id="27350"/>
    <lineage>
        <taxon>Eukaryota</taxon>
        <taxon>Fungi</taxon>
        <taxon>Dikarya</taxon>
        <taxon>Basidiomycota</taxon>
        <taxon>Pucciniomycotina</taxon>
        <taxon>Pucciniomycetes</taxon>
        <taxon>Pucciniales</taxon>
        <taxon>Pucciniaceae</taxon>
        <taxon>Puccinia</taxon>
    </lineage>
</organism>
<accession>A0A2S4UQF3</accession>
<dbReference type="PANTHER" id="PTHR14281">
    <property type="entry name" value="KINETOCHORE PROTEIN SPC25-RELATED"/>
    <property type="match status" value="1"/>
</dbReference>
<evidence type="ECO:0000256" key="5">
    <source>
        <dbReference type="ARBA" id="ARBA00022838"/>
    </source>
</evidence>
<proteinExistence type="inferred from homology"/>
<feature type="coiled-coil region" evidence="10">
    <location>
        <begin position="156"/>
        <end position="233"/>
    </location>
</feature>
<gene>
    <name evidence="12" type="ORF">PSTT_13734</name>
</gene>
<dbReference type="AlphaFoldDB" id="A0A2S4UQF3"/>
<dbReference type="GO" id="GO:0051301">
    <property type="term" value="P:cell division"/>
    <property type="evidence" value="ECO:0007669"/>
    <property type="project" value="UniProtKB-UniRule"/>
</dbReference>
<comment type="subcellular location">
    <subcellularLocation>
        <location evidence="9">Nucleus</location>
    </subcellularLocation>
    <subcellularLocation>
        <location evidence="9">Chromosome</location>
        <location evidence="9">Centromere</location>
        <location evidence="9">Kinetochore</location>
    </subcellularLocation>
</comment>
<dbReference type="CDD" id="cd23784">
    <property type="entry name" value="RWD_Spc25"/>
    <property type="match status" value="1"/>
</dbReference>
<dbReference type="GO" id="GO:0031262">
    <property type="term" value="C:Ndc80 complex"/>
    <property type="evidence" value="ECO:0007669"/>
    <property type="project" value="InterPro"/>
</dbReference>
<name>A0A2S4UQF3_9BASI</name>
<sequence length="368" mass="41294">MAGFDGLARVVSIRATRCALDSNGTGGTTLCPSWNQYGPEVMCFAKLAEGHSQPSMTPAALPTTSTPATPKRISVFSASYVPSQLGSSVSKVNRFLSPTKKRQMIFGTPVHTSTPSRGPLPTVLATPRTDIIKQLPEPPQIPDGRVGYDPELRNILANHEDALDQLIDRYSRLKSDLSHQLNVDLAELEHQKTNAKCELAVIQKQLTENIEANDKLKLELIAARNRLNKLSGDSREMELKLSELHSVFNSCKIKFTTLENTKNSEKSLLNQVVSETKNEVEFLQEISGLTIVILGPDRLRFNFKLIDMNAYDRVFYIELDLSEFDYRIISIDPSPPEIKSILKRLNQTRDFNRFLCEVRLAFKKSMKT</sequence>
<protein>
    <recommendedName>
        <fullName evidence="9">Kinetochore protein SPC25</fullName>
    </recommendedName>
</protein>
<dbReference type="Gene3D" id="3.30.457.50">
    <property type="entry name" value="Chromosome segregation protein Spc25"/>
    <property type="match status" value="1"/>
</dbReference>
<keyword evidence="5 9" id="KW-0995">Kinetochore</keyword>
<keyword evidence="2 9" id="KW-0158">Chromosome</keyword>
<dbReference type="GO" id="GO:0007059">
    <property type="term" value="P:chromosome segregation"/>
    <property type="evidence" value="ECO:0007669"/>
    <property type="project" value="InterPro"/>
</dbReference>
<evidence type="ECO:0000256" key="4">
    <source>
        <dbReference type="ARBA" id="ARBA00022776"/>
    </source>
</evidence>
<dbReference type="EMBL" id="PKSL01000199">
    <property type="protein sequence ID" value="POV99490.1"/>
    <property type="molecule type" value="Genomic_DNA"/>
</dbReference>
<comment type="function">
    <text evidence="9">Acts as a component of the essential kinetochore-associated NDC80 complex, which is required for chromosome segregation and spindle checkpoint activity.</text>
</comment>